<sequence length="72" mass="7593">MNSRERIVEVSAAGHEIAEVAVNDVTQVGRTVLTVRDVGGVSQINLTAANIDRLVRQLVTARGLLAAEPAEA</sequence>
<dbReference type="AlphaFoldDB" id="B8IRR9"/>
<evidence type="ECO:0000313" key="1">
    <source>
        <dbReference type="EMBL" id="ACL60619.1"/>
    </source>
</evidence>
<reference evidence="1 2" key="1">
    <citation type="submission" date="2009-01" db="EMBL/GenBank/DDBJ databases">
        <title>Complete sequence of chromosome of Methylobacterium nodulans ORS 2060.</title>
        <authorList>
            <consortium name="US DOE Joint Genome Institute"/>
            <person name="Lucas S."/>
            <person name="Copeland A."/>
            <person name="Lapidus A."/>
            <person name="Glavina del Rio T."/>
            <person name="Dalin E."/>
            <person name="Tice H."/>
            <person name="Bruce D."/>
            <person name="Goodwin L."/>
            <person name="Pitluck S."/>
            <person name="Sims D."/>
            <person name="Brettin T."/>
            <person name="Detter J.C."/>
            <person name="Han C."/>
            <person name="Larimer F."/>
            <person name="Land M."/>
            <person name="Hauser L."/>
            <person name="Kyrpides N."/>
            <person name="Ivanova N."/>
            <person name="Marx C.J."/>
            <person name="Richardson P."/>
        </authorList>
    </citation>
    <scope>NUCLEOTIDE SEQUENCE [LARGE SCALE GENOMIC DNA]</scope>
    <source>
        <strain evidence="2">LMG 21967 / CNCM I-2342 / ORS 2060</strain>
    </source>
</reference>
<dbReference type="KEGG" id="mno:Mnod_5790"/>
<dbReference type="EMBL" id="CP001349">
    <property type="protein sequence ID" value="ACL60619.1"/>
    <property type="molecule type" value="Genomic_DNA"/>
</dbReference>
<dbReference type="RefSeq" id="WP_015932218.1">
    <property type="nucleotide sequence ID" value="NC_011894.1"/>
</dbReference>
<dbReference type="STRING" id="460265.Mnod_5790"/>
<name>B8IRR9_METNO</name>
<dbReference type="HOGENOM" id="CLU_2717758_0_0_5"/>
<keyword evidence="2" id="KW-1185">Reference proteome</keyword>
<organism evidence="1 2">
    <name type="scientific">Methylobacterium nodulans (strain LMG 21967 / CNCM I-2342 / ORS 2060)</name>
    <dbReference type="NCBI Taxonomy" id="460265"/>
    <lineage>
        <taxon>Bacteria</taxon>
        <taxon>Pseudomonadati</taxon>
        <taxon>Pseudomonadota</taxon>
        <taxon>Alphaproteobacteria</taxon>
        <taxon>Hyphomicrobiales</taxon>
        <taxon>Methylobacteriaceae</taxon>
        <taxon>Methylobacterium</taxon>
    </lineage>
</organism>
<gene>
    <name evidence="1" type="ordered locus">Mnod_5790</name>
</gene>
<protein>
    <submittedName>
        <fullName evidence="1">Uncharacterized protein</fullName>
    </submittedName>
</protein>
<accession>B8IRR9</accession>
<dbReference type="Proteomes" id="UP000008207">
    <property type="component" value="Chromosome"/>
</dbReference>
<proteinExistence type="predicted"/>
<evidence type="ECO:0000313" key="2">
    <source>
        <dbReference type="Proteomes" id="UP000008207"/>
    </source>
</evidence>